<evidence type="ECO:0000313" key="2">
    <source>
        <dbReference type="EMBL" id="GEN23031.1"/>
    </source>
</evidence>
<dbReference type="InterPro" id="IPR029063">
    <property type="entry name" value="SAM-dependent_MTases_sf"/>
</dbReference>
<reference evidence="2 5" key="2">
    <citation type="submission" date="2019-07" db="EMBL/GenBank/DDBJ databases">
        <title>Whole genome shotgun sequence of Halomonas cupida NBRC 102219.</title>
        <authorList>
            <person name="Hosoyama A."/>
            <person name="Uohara A."/>
            <person name="Ohji S."/>
            <person name="Ichikawa N."/>
        </authorList>
    </citation>
    <scope>NUCLEOTIDE SEQUENCE [LARGE SCALE GENOMIC DNA]</scope>
    <source>
        <strain evidence="2 5">NBRC 102219</strain>
    </source>
</reference>
<dbReference type="PANTHER" id="PTHR43464">
    <property type="entry name" value="METHYLTRANSFERASE"/>
    <property type="match status" value="1"/>
</dbReference>
<keyword evidence="3" id="KW-0489">Methyltransferase</keyword>
<dbReference type="GO" id="GO:0008168">
    <property type="term" value="F:methyltransferase activity"/>
    <property type="evidence" value="ECO:0007669"/>
    <property type="project" value="UniProtKB-KW"/>
</dbReference>
<gene>
    <name evidence="2" type="ORF">HCU01_09800</name>
    <name evidence="3" type="ORF">SAMN05660971_01428</name>
</gene>
<organism evidence="3 4">
    <name type="scientific">Halomonas cupida</name>
    <dbReference type="NCBI Taxonomy" id="44933"/>
    <lineage>
        <taxon>Bacteria</taxon>
        <taxon>Pseudomonadati</taxon>
        <taxon>Pseudomonadota</taxon>
        <taxon>Gammaproteobacteria</taxon>
        <taxon>Oceanospirillales</taxon>
        <taxon>Halomonadaceae</taxon>
        <taxon>Halomonas</taxon>
    </lineage>
</organism>
<evidence type="ECO:0000313" key="5">
    <source>
        <dbReference type="Proteomes" id="UP000321726"/>
    </source>
</evidence>
<dbReference type="OrthoDB" id="5642573at2"/>
<dbReference type="Proteomes" id="UP000321726">
    <property type="component" value="Unassembled WGS sequence"/>
</dbReference>
<reference evidence="3 4" key="1">
    <citation type="submission" date="2016-11" db="EMBL/GenBank/DDBJ databases">
        <authorList>
            <person name="Jaros S."/>
            <person name="Januszkiewicz K."/>
            <person name="Wedrychowicz H."/>
        </authorList>
    </citation>
    <scope>NUCLEOTIDE SEQUENCE [LARGE SCALE GENOMIC DNA]</scope>
    <source>
        <strain evidence="3 4">DSM 4740</strain>
    </source>
</reference>
<evidence type="ECO:0000313" key="3">
    <source>
        <dbReference type="EMBL" id="SHL81497.1"/>
    </source>
</evidence>
<dbReference type="GO" id="GO:0032259">
    <property type="term" value="P:methylation"/>
    <property type="evidence" value="ECO:0007669"/>
    <property type="project" value="UniProtKB-KW"/>
</dbReference>
<dbReference type="EMBL" id="FRCA01000003">
    <property type="protein sequence ID" value="SHL81497.1"/>
    <property type="molecule type" value="Genomic_DNA"/>
</dbReference>
<feature type="domain" description="Methyltransferase type 12" evidence="1">
    <location>
        <begin position="51"/>
        <end position="149"/>
    </location>
</feature>
<accession>A0A1M7DQ12</accession>
<keyword evidence="5" id="KW-1185">Reference proteome</keyword>
<dbReference type="EMBL" id="BJXU01000033">
    <property type="protein sequence ID" value="GEN23031.1"/>
    <property type="molecule type" value="Genomic_DNA"/>
</dbReference>
<proteinExistence type="predicted"/>
<evidence type="ECO:0000313" key="4">
    <source>
        <dbReference type="Proteomes" id="UP000184123"/>
    </source>
</evidence>
<dbReference type="STRING" id="44933.SAMN05660971_01428"/>
<keyword evidence="3" id="KW-0808">Transferase</keyword>
<dbReference type="Pfam" id="PF08242">
    <property type="entry name" value="Methyltransf_12"/>
    <property type="match status" value="1"/>
</dbReference>
<dbReference type="InterPro" id="IPR013217">
    <property type="entry name" value="Methyltransf_12"/>
</dbReference>
<name>A0A1M7DQ12_9GAMM</name>
<dbReference type="CDD" id="cd02440">
    <property type="entry name" value="AdoMet_MTases"/>
    <property type="match status" value="1"/>
</dbReference>
<protein>
    <submittedName>
        <fullName evidence="3">Methyltransferase domain-containing protein</fullName>
    </submittedName>
</protein>
<sequence length="220" mass="23601">MEQKQQISGSDARFWDKTARKYSTSPIGDEAGFERTLARTRALMVPGARVLELGCGTGTAALRLADATESYLATDISANMIAIAQERLAGAQQNEQSIPLSFRQATADTLVDEHIRYDAVLGFNYLHLAGDLPAVLGGIHSLLAPGGLFISKTPCVGDMSPLIRLAIPVMRLVGKAPSVTTFSTASLEEAICAAGFEILENERHGSKKSDRRPFIVARAL</sequence>
<dbReference type="SUPFAM" id="SSF53335">
    <property type="entry name" value="S-adenosyl-L-methionine-dependent methyltransferases"/>
    <property type="match status" value="1"/>
</dbReference>
<dbReference type="Gene3D" id="3.40.50.150">
    <property type="entry name" value="Vaccinia Virus protein VP39"/>
    <property type="match status" value="1"/>
</dbReference>
<dbReference type="Proteomes" id="UP000184123">
    <property type="component" value="Unassembled WGS sequence"/>
</dbReference>
<dbReference type="RefSeq" id="WP_073434337.1">
    <property type="nucleotide sequence ID" value="NZ_BJXU01000033.1"/>
</dbReference>
<evidence type="ECO:0000259" key="1">
    <source>
        <dbReference type="Pfam" id="PF08242"/>
    </source>
</evidence>
<dbReference type="AlphaFoldDB" id="A0A1M7DQ12"/>